<evidence type="ECO:0000313" key="2">
    <source>
        <dbReference type="EMBL" id="OHA49716.1"/>
    </source>
</evidence>
<dbReference type="InterPro" id="IPR001296">
    <property type="entry name" value="Glyco_trans_1"/>
</dbReference>
<sequence length="287" mass="32507">MKLLIITQKVDINDDNLGSFHSWLEKLAEKADIFVIGNYVGKYDLPENVKVFSLGKEIGVGRLVKIFKYQWFLLKLLPRVNGVFFHMCPEYVLGAHLLPKIFRKKTLLWYTHKSVNWKLKLAEKLVDKIFTASKESFRLPSKKVEITGHGIDVNKFKSQKSKVKSDKFTIITVGRIAEIKNLHLLIEVAEILKNKGFSAQGGSASGWEIKIAGAPILKDDKTYFEKLKNLIKEKKLDDIVEFVGPIPNKYIAEFYQSGDLFINLSDTGSLDKAVLEAMACGLKILTS</sequence>
<organism evidence="2 3">
    <name type="scientific">Candidatus Terrybacteria bacterium RIFCSPHIGHO2_02_41_19</name>
    <dbReference type="NCBI Taxonomy" id="1802364"/>
    <lineage>
        <taxon>Bacteria</taxon>
        <taxon>Candidatus Terryibacteriota</taxon>
    </lineage>
</organism>
<feature type="non-terminal residue" evidence="2">
    <location>
        <position position="287"/>
    </location>
</feature>
<dbReference type="PANTHER" id="PTHR45947">
    <property type="entry name" value="SULFOQUINOVOSYL TRANSFERASE SQD2"/>
    <property type="match status" value="1"/>
</dbReference>
<dbReference type="PANTHER" id="PTHR45947:SF3">
    <property type="entry name" value="SULFOQUINOVOSYL TRANSFERASE SQD2"/>
    <property type="match status" value="1"/>
</dbReference>
<protein>
    <recommendedName>
        <fullName evidence="1">Glycosyl transferase family 1 domain-containing protein</fullName>
    </recommendedName>
</protein>
<dbReference type="InterPro" id="IPR050194">
    <property type="entry name" value="Glycosyltransferase_grp1"/>
</dbReference>
<dbReference type="SUPFAM" id="SSF53756">
    <property type="entry name" value="UDP-Glycosyltransferase/glycogen phosphorylase"/>
    <property type="match status" value="1"/>
</dbReference>
<feature type="domain" description="Glycosyl transferase family 1" evidence="1">
    <location>
        <begin position="156"/>
        <end position="287"/>
    </location>
</feature>
<dbReference type="CDD" id="cd03801">
    <property type="entry name" value="GT4_PimA-like"/>
    <property type="match status" value="1"/>
</dbReference>
<dbReference type="GO" id="GO:0016758">
    <property type="term" value="F:hexosyltransferase activity"/>
    <property type="evidence" value="ECO:0007669"/>
    <property type="project" value="TreeGrafter"/>
</dbReference>
<reference evidence="2 3" key="1">
    <citation type="journal article" date="2016" name="Nat. Commun.">
        <title>Thousands of microbial genomes shed light on interconnected biogeochemical processes in an aquifer system.</title>
        <authorList>
            <person name="Anantharaman K."/>
            <person name="Brown C.T."/>
            <person name="Hug L.A."/>
            <person name="Sharon I."/>
            <person name="Castelle C.J."/>
            <person name="Probst A.J."/>
            <person name="Thomas B.C."/>
            <person name="Singh A."/>
            <person name="Wilkins M.J."/>
            <person name="Karaoz U."/>
            <person name="Brodie E.L."/>
            <person name="Williams K.H."/>
            <person name="Hubbard S.S."/>
            <person name="Banfield J.F."/>
        </authorList>
    </citation>
    <scope>NUCLEOTIDE SEQUENCE [LARGE SCALE GENOMIC DNA]</scope>
</reference>
<dbReference type="AlphaFoldDB" id="A0A1G2PN22"/>
<proteinExistence type="predicted"/>
<evidence type="ECO:0000259" key="1">
    <source>
        <dbReference type="Pfam" id="PF00534"/>
    </source>
</evidence>
<dbReference type="Pfam" id="PF00534">
    <property type="entry name" value="Glycos_transf_1"/>
    <property type="match status" value="1"/>
</dbReference>
<comment type="caution">
    <text evidence="2">The sequence shown here is derived from an EMBL/GenBank/DDBJ whole genome shotgun (WGS) entry which is preliminary data.</text>
</comment>
<accession>A0A1G2PN22</accession>
<dbReference type="Proteomes" id="UP000178646">
    <property type="component" value="Unassembled WGS sequence"/>
</dbReference>
<evidence type="ECO:0000313" key="3">
    <source>
        <dbReference type="Proteomes" id="UP000178646"/>
    </source>
</evidence>
<dbReference type="Gene3D" id="3.40.50.2000">
    <property type="entry name" value="Glycogen Phosphorylase B"/>
    <property type="match status" value="1"/>
</dbReference>
<gene>
    <name evidence="2" type="ORF">A2W59_02170</name>
</gene>
<dbReference type="EMBL" id="MHSU01000028">
    <property type="protein sequence ID" value="OHA49716.1"/>
    <property type="molecule type" value="Genomic_DNA"/>
</dbReference>
<name>A0A1G2PN22_9BACT</name>